<dbReference type="Proteomes" id="UP000266673">
    <property type="component" value="Unassembled WGS sequence"/>
</dbReference>
<evidence type="ECO:0000313" key="1">
    <source>
        <dbReference type="EMBL" id="RIB16996.1"/>
    </source>
</evidence>
<evidence type="ECO:0000313" key="2">
    <source>
        <dbReference type="Proteomes" id="UP000266673"/>
    </source>
</evidence>
<comment type="caution">
    <text evidence="1">The sequence shown here is derived from an EMBL/GenBank/DDBJ whole genome shotgun (WGS) entry which is preliminary data.</text>
</comment>
<accession>A0A397VCF7</accession>
<reference evidence="1 2" key="1">
    <citation type="submission" date="2018-06" db="EMBL/GenBank/DDBJ databases">
        <title>Comparative genomics reveals the genomic features of Rhizophagus irregularis, R. cerebriforme, R. diaphanum and Gigaspora rosea, and their symbiotic lifestyle signature.</title>
        <authorList>
            <person name="Morin E."/>
            <person name="San Clemente H."/>
            <person name="Chen E.C.H."/>
            <person name="De La Providencia I."/>
            <person name="Hainaut M."/>
            <person name="Kuo A."/>
            <person name="Kohler A."/>
            <person name="Murat C."/>
            <person name="Tang N."/>
            <person name="Roy S."/>
            <person name="Loubradou J."/>
            <person name="Henrissat B."/>
            <person name="Grigoriev I.V."/>
            <person name="Corradi N."/>
            <person name="Roux C."/>
            <person name="Martin F.M."/>
        </authorList>
    </citation>
    <scope>NUCLEOTIDE SEQUENCE [LARGE SCALE GENOMIC DNA]</scope>
    <source>
        <strain evidence="1 2">DAOM 194757</strain>
    </source>
</reference>
<protein>
    <submittedName>
        <fullName evidence="1">Uncharacterized protein</fullName>
    </submittedName>
</protein>
<proteinExistence type="predicted"/>
<gene>
    <name evidence="1" type="ORF">C2G38_2038104</name>
</gene>
<name>A0A397VCF7_9GLOM</name>
<keyword evidence="2" id="KW-1185">Reference proteome</keyword>
<organism evidence="1 2">
    <name type="scientific">Gigaspora rosea</name>
    <dbReference type="NCBI Taxonomy" id="44941"/>
    <lineage>
        <taxon>Eukaryota</taxon>
        <taxon>Fungi</taxon>
        <taxon>Fungi incertae sedis</taxon>
        <taxon>Mucoromycota</taxon>
        <taxon>Glomeromycotina</taxon>
        <taxon>Glomeromycetes</taxon>
        <taxon>Diversisporales</taxon>
        <taxon>Gigasporaceae</taxon>
        <taxon>Gigaspora</taxon>
    </lineage>
</organism>
<sequence>MVTYAINRYLKLGFNLSQGTDIKNAIKGISGTQVAHLEPNRIKGTSKKKFSLPGNSNWFKWHWPIEGEFAGLKRNELVNILQEKMTQEILSSDLNAGDVSKSDRYTAEDMLNELHSMAHKGLLEDDKIPKLTTVSNWISGYAKNTSKILQNNQSKHQRLVN</sequence>
<dbReference type="EMBL" id="QKWP01000637">
    <property type="protein sequence ID" value="RIB16996.1"/>
    <property type="molecule type" value="Genomic_DNA"/>
</dbReference>
<dbReference type="AlphaFoldDB" id="A0A397VCF7"/>